<evidence type="ECO:0000313" key="2">
    <source>
        <dbReference type="Proteomes" id="UP001597511"/>
    </source>
</evidence>
<gene>
    <name evidence="1" type="ORF">ACFS6H_05095</name>
</gene>
<dbReference type="InterPro" id="IPR006439">
    <property type="entry name" value="HAD-SF_hydro_IA"/>
</dbReference>
<evidence type="ECO:0000313" key="1">
    <source>
        <dbReference type="EMBL" id="MFD2919079.1"/>
    </source>
</evidence>
<dbReference type="SUPFAM" id="SSF56784">
    <property type="entry name" value="HAD-like"/>
    <property type="match status" value="1"/>
</dbReference>
<accession>A0ABW6A197</accession>
<dbReference type="Proteomes" id="UP001597511">
    <property type="component" value="Unassembled WGS sequence"/>
</dbReference>
<dbReference type="PANTHER" id="PTHR43611:SF3">
    <property type="entry name" value="FLAVIN MONONUCLEOTIDE HYDROLASE 1, CHLOROPLATIC"/>
    <property type="match status" value="1"/>
</dbReference>
<dbReference type="Gene3D" id="1.10.150.240">
    <property type="entry name" value="Putative phosphatase, domain 2"/>
    <property type="match status" value="1"/>
</dbReference>
<organism evidence="1 2">
    <name type="scientific">Terrimonas rubra</name>
    <dbReference type="NCBI Taxonomy" id="1035890"/>
    <lineage>
        <taxon>Bacteria</taxon>
        <taxon>Pseudomonadati</taxon>
        <taxon>Bacteroidota</taxon>
        <taxon>Chitinophagia</taxon>
        <taxon>Chitinophagales</taxon>
        <taxon>Chitinophagaceae</taxon>
        <taxon>Terrimonas</taxon>
    </lineage>
</organism>
<dbReference type="EMBL" id="JBHUOZ010000001">
    <property type="protein sequence ID" value="MFD2919079.1"/>
    <property type="molecule type" value="Genomic_DNA"/>
</dbReference>
<sequence>MSVTKTYKNLIFDLGGVILNIDFGLTAKAFGDLGVKDFSEHFGQFKISPLFLAYEVGKIDESVFFDEIRNQTGLRLTDEQITKAWNALLLDFPQERIDLLLDLKKRYNIYLLSNTNALHALQFQEQLKQQTGLYLEDVFHKVYMSHQVHLRKPEKEIYELVLQENNLKPEETLFLDDTYTNFTGSDEAGIDHILISKEKNMLSLGL</sequence>
<dbReference type="PANTHER" id="PTHR43611">
    <property type="entry name" value="ALPHA-D-GLUCOSE 1-PHOSPHATE PHOSPHATASE"/>
    <property type="match status" value="1"/>
</dbReference>
<dbReference type="PRINTS" id="PR00413">
    <property type="entry name" value="HADHALOGNASE"/>
</dbReference>
<dbReference type="Gene3D" id="3.40.50.1000">
    <property type="entry name" value="HAD superfamily/HAD-like"/>
    <property type="match status" value="1"/>
</dbReference>
<reference evidence="2" key="1">
    <citation type="journal article" date="2019" name="Int. J. Syst. Evol. Microbiol.">
        <title>The Global Catalogue of Microorganisms (GCM) 10K type strain sequencing project: providing services to taxonomists for standard genome sequencing and annotation.</title>
        <authorList>
            <consortium name="The Broad Institute Genomics Platform"/>
            <consortium name="The Broad Institute Genome Sequencing Center for Infectious Disease"/>
            <person name="Wu L."/>
            <person name="Ma J."/>
        </authorList>
    </citation>
    <scope>NUCLEOTIDE SEQUENCE [LARGE SCALE GENOMIC DNA]</scope>
    <source>
        <strain evidence="2">KCTC 23299</strain>
    </source>
</reference>
<proteinExistence type="predicted"/>
<comment type="caution">
    <text evidence="1">The sequence shown here is derived from an EMBL/GenBank/DDBJ whole genome shotgun (WGS) entry which is preliminary data.</text>
</comment>
<dbReference type="InterPro" id="IPR023198">
    <property type="entry name" value="PGP-like_dom2"/>
</dbReference>
<dbReference type="SFLD" id="SFLDG01129">
    <property type="entry name" value="C1.5:_HAD__Beta-PGM__Phosphata"/>
    <property type="match status" value="1"/>
</dbReference>
<keyword evidence="2" id="KW-1185">Reference proteome</keyword>
<name>A0ABW6A197_9BACT</name>
<dbReference type="GO" id="GO:0016787">
    <property type="term" value="F:hydrolase activity"/>
    <property type="evidence" value="ECO:0007669"/>
    <property type="project" value="UniProtKB-KW"/>
</dbReference>
<keyword evidence="1" id="KW-0378">Hydrolase</keyword>
<dbReference type="NCBIfam" id="TIGR01509">
    <property type="entry name" value="HAD-SF-IA-v3"/>
    <property type="match status" value="1"/>
</dbReference>
<dbReference type="CDD" id="cd02603">
    <property type="entry name" value="HAD_sEH-N_like"/>
    <property type="match status" value="1"/>
</dbReference>
<dbReference type="SFLD" id="SFLDS00003">
    <property type="entry name" value="Haloacid_Dehalogenase"/>
    <property type="match status" value="1"/>
</dbReference>
<dbReference type="Pfam" id="PF00702">
    <property type="entry name" value="Hydrolase"/>
    <property type="match status" value="1"/>
</dbReference>
<protein>
    <submittedName>
        <fullName evidence="1">HAD family hydrolase</fullName>
    </submittedName>
</protein>
<dbReference type="InterPro" id="IPR036412">
    <property type="entry name" value="HAD-like_sf"/>
</dbReference>
<dbReference type="RefSeq" id="WP_386095914.1">
    <property type="nucleotide sequence ID" value="NZ_JBHUOZ010000001.1"/>
</dbReference>
<dbReference type="InterPro" id="IPR023214">
    <property type="entry name" value="HAD_sf"/>
</dbReference>